<protein>
    <submittedName>
        <fullName evidence="1">Uncharacterized protein</fullName>
    </submittedName>
</protein>
<dbReference type="Proteomes" id="UP000283090">
    <property type="component" value="Unassembled WGS sequence"/>
</dbReference>
<accession>A0A436ZRL2</accession>
<dbReference type="RefSeq" id="XP_067486940.1">
    <property type="nucleotide sequence ID" value="XM_067639120.1"/>
</dbReference>
<evidence type="ECO:0000313" key="1">
    <source>
        <dbReference type="EMBL" id="RVD81396.1"/>
    </source>
</evidence>
<dbReference type="GeneID" id="93591573"/>
<reference evidence="1 2" key="1">
    <citation type="submission" date="2019-01" db="EMBL/GenBank/DDBJ databases">
        <title>Intercellular communication is required for trap formation in the nematode-trapping fungus Duddingtonia flagrans.</title>
        <authorList>
            <person name="Youssar L."/>
            <person name="Wernet V."/>
            <person name="Hensel N."/>
            <person name="Hildebrandt H.-G."/>
            <person name="Fischer R."/>
        </authorList>
    </citation>
    <scope>NUCLEOTIDE SEQUENCE [LARGE SCALE GENOMIC DNA]</scope>
    <source>
        <strain evidence="1 2">CBS H-5679</strain>
    </source>
</reference>
<evidence type="ECO:0000313" key="2">
    <source>
        <dbReference type="Proteomes" id="UP000283090"/>
    </source>
</evidence>
<sequence>MTWNLKDYLKDTPLRAGAMPSDFQEFGSESIFEIINEAAGVVTQLLDIIVKFEEDATEEDYIADLEFDITRKGFSCASKDKSCDTADTKVKIDTPIEIYIPEELNGQIVFVMGQKLLGKVELYLDGVNKLGRYLGKFSKDAMRLIEDLPEDWDRED</sequence>
<dbReference type="AlphaFoldDB" id="A0A436ZRL2"/>
<gene>
    <name evidence="1" type="ORF">DFL_009262</name>
</gene>
<dbReference type="OrthoDB" id="5332713at2759"/>
<dbReference type="VEuPathDB" id="FungiDB:DFL_009262"/>
<keyword evidence="2" id="KW-1185">Reference proteome</keyword>
<proteinExistence type="predicted"/>
<name>A0A436ZRL2_ARTFL</name>
<dbReference type="EMBL" id="SAEB01000012">
    <property type="protein sequence ID" value="RVD81396.1"/>
    <property type="molecule type" value="Genomic_DNA"/>
</dbReference>
<comment type="caution">
    <text evidence="1">The sequence shown here is derived from an EMBL/GenBank/DDBJ whole genome shotgun (WGS) entry which is preliminary data.</text>
</comment>
<organism evidence="1 2">
    <name type="scientific">Arthrobotrys flagrans</name>
    <name type="common">Nematode-trapping fungus</name>
    <name type="synonym">Trichothecium flagrans</name>
    <dbReference type="NCBI Taxonomy" id="97331"/>
    <lineage>
        <taxon>Eukaryota</taxon>
        <taxon>Fungi</taxon>
        <taxon>Dikarya</taxon>
        <taxon>Ascomycota</taxon>
        <taxon>Pezizomycotina</taxon>
        <taxon>Orbiliomycetes</taxon>
        <taxon>Orbiliales</taxon>
        <taxon>Orbiliaceae</taxon>
        <taxon>Arthrobotrys</taxon>
    </lineage>
</organism>